<keyword evidence="3" id="KW-0238">DNA-binding</keyword>
<dbReference type="PANTHER" id="PTHR30537">
    <property type="entry name" value="HTH-TYPE TRANSCRIPTIONAL REGULATOR"/>
    <property type="match status" value="1"/>
</dbReference>
<reference evidence="7" key="1">
    <citation type="submission" date="2017-05" db="EMBL/GenBank/DDBJ databases">
        <authorList>
            <person name="Rodrigo-Torres L."/>
            <person name="Arahal R. D."/>
            <person name="Lucena T."/>
        </authorList>
    </citation>
    <scope>NUCLEOTIDE SEQUENCE [LARGE SCALE GENOMIC DNA]</scope>
    <source>
        <strain evidence="7">CECT 8649</strain>
    </source>
</reference>
<dbReference type="InterPro" id="IPR036390">
    <property type="entry name" value="WH_DNA-bd_sf"/>
</dbReference>
<dbReference type="SUPFAM" id="SSF46785">
    <property type="entry name" value="Winged helix' DNA-binding domain"/>
    <property type="match status" value="1"/>
</dbReference>
<dbReference type="Pfam" id="PF03466">
    <property type="entry name" value="LysR_substrate"/>
    <property type="match status" value="1"/>
</dbReference>
<dbReference type="GO" id="GO:0043565">
    <property type="term" value="F:sequence-specific DNA binding"/>
    <property type="evidence" value="ECO:0007669"/>
    <property type="project" value="TreeGrafter"/>
</dbReference>
<evidence type="ECO:0000256" key="2">
    <source>
        <dbReference type="ARBA" id="ARBA00023015"/>
    </source>
</evidence>
<evidence type="ECO:0000259" key="5">
    <source>
        <dbReference type="PROSITE" id="PS50931"/>
    </source>
</evidence>
<dbReference type="FunFam" id="1.10.10.10:FF:000001">
    <property type="entry name" value="LysR family transcriptional regulator"/>
    <property type="match status" value="1"/>
</dbReference>
<dbReference type="GO" id="GO:0003700">
    <property type="term" value="F:DNA-binding transcription factor activity"/>
    <property type="evidence" value="ECO:0007669"/>
    <property type="project" value="InterPro"/>
</dbReference>
<accession>A0A238JAG2</accession>
<sequence length="300" mass="33272">MRLPLPTLEIFNAIAREGSFKGAAQRLGLQPSTVSHQLKSLEDQLGTALIIRTTRSLSLTEAGRALLRGAGPAFDQLADAVETARSVGHAPRGTLRLAMTDFVHELYVGPALPSFCDTFPEIEIEMQFTDALTDLLAEELHAGFRLGDRIAPDMVAVRISRAEPLAVFASPSYLQKHGAPKTPSDLLDHDCIRYRFPTSRHIAPWTFKRHDEDYAVEVKGPLIANTLPAMVDLATRGLGLIFTFKDYCATQVRNEQLVPVLEDHIGKTPGTYIYFPREYRNIVPLRLFIDHLKAVNKTGS</sequence>
<name>A0A238JAG2_9RHOB</name>
<dbReference type="Pfam" id="PF00126">
    <property type="entry name" value="HTH_1"/>
    <property type="match status" value="1"/>
</dbReference>
<dbReference type="GO" id="GO:0006351">
    <property type="term" value="P:DNA-templated transcription"/>
    <property type="evidence" value="ECO:0007669"/>
    <property type="project" value="TreeGrafter"/>
</dbReference>
<organism evidence="6 7">
    <name type="scientific">Pelagimonas phthalicica</name>
    <dbReference type="NCBI Taxonomy" id="1037362"/>
    <lineage>
        <taxon>Bacteria</taxon>
        <taxon>Pseudomonadati</taxon>
        <taxon>Pseudomonadota</taxon>
        <taxon>Alphaproteobacteria</taxon>
        <taxon>Rhodobacterales</taxon>
        <taxon>Roseobacteraceae</taxon>
        <taxon>Pelagimonas</taxon>
    </lineage>
</organism>
<dbReference type="AlphaFoldDB" id="A0A238JAG2"/>
<dbReference type="Gene3D" id="1.10.10.10">
    <property type="entry name" value="Winged helix-like DNA-binding domain superfamily/Winged helix DNA-binding domain"/>
    <property type="match status" value="1"/>
</dbReference>
<dbReference type="InterPro" id="IPR058163">
    <property type="entry name" value="LysR-type_TF_proteobact-type"/>
</dbReference>
<dbReference type="PANTHER" id="PTHR30537:SF1">
    <property type="entry name" value="HTH-TYPE TRANSCRIPTIONAL REGULATOR PGRR"/>
    <property type="match status" value="1"/>
</dbReference>
<evidence type="ECO:0000313" key="7">
    <source>
        <dbReference type="Proteomes" id="UP000225972"/>
    </source>
</evidence>
<dbReference type="EMBL" id="FXXP01000001">
    <property type="protein sequence ID" value="SMX27701.1"/>
    <property type="molecule type" value="Genomic_DNA"/>
</dbReference>
<dbReference type="Gene3D" id="3.40.190.290">
    <property type="match status" value="1"/>
</dbReference>
<proteinExistence type="inferred from homology"/>
<dbReference type="RefSeq" id="WP_099244062.1">
    <property type="nucleotide sequence ID" value="NZ_FXXP01000001.1"/>
</dbReference>
<dbReference type="PROSITE" id="PS50931">
    <property type="entry name" value="HTH_LYSR"/>
    <property type="match status" value="1"/>
</dbReference>
<keyword evidence="7" id="KW-1185">Reference proteome</keyword>
<comment type="similarity">
    <text evidence="1">Belongs to the LysR transcriptional regulatory family.</text>
</comment>
<dbReference type="Proteomes" id="UP000225972">
    <property type="component" value="Unassembled WGS sequence"/>
</dbReference>
<dbReference type="InterPro" id="IPR005119">
    <property type="entry name" value="LysR_subst-bd"/>
</dbReference>
<dbReference type="OrthoDB" id="9815174at2"/>
<evidence type="ECO:0000256" key="4">
    <source>
        <dbReference type="ARBA" id="ARBA00023163"/>
    </source>
</evidence>
<dbReference type="InterPro" id="IPR000847">
    <property type="entry name" value="LysR_HTH_N"/>
</dbReference>
<protein>
    <submittedName>
        <fullName evidence="6">HTH-type transcriptional regulator DmlR</fullName>
    </submittedName>
</protein>
<evidence type="ECO:0000313" key="6">
    <source>
        <dbReference type="EMBL" id="SMX27701.1"/>
    </source>
</evidence>
<dbReference type="InterPro" id="IPR036388">
    <property type="entry name" value="WH-like_DNA-bd_sf"/>
</dbReference>
<keyword evidence="4" id="KW-0804">Transcription</keyword>
<evidence type="ECO:0000256" key="1">
    <source>
        <dbReference type="ARBA" id="ARBA00009437"/>
    </source>
</evidence>
<keyword evidence="2" id="KW-0805">Transcription regulation</keyword>
<feature type="domain" description="HTH lysR-type" evidence="5">
    <location>
        <begin position="1"/>
        <end position="60"/>
    </location>
</feature>
<dbReference type="SUPFAM" id="SSF53850">
    <property type="entry name" value="Periplasmic binding protein-like II"/>
    <property type="match status" value="1"/>
</dbReference>
<evidence type="ECO:0000256" key="3">
    <source>
        <dbReference type="ARBA" id="ARBA00023125"/>
    </source>
</evidence>
<gene>
    <name evidence="6" type="primary">dmlR_3</name>
    <name evidence="6" type="ORF">TRP8649_01811</name>
</gene>